<name>A0A6A6XY11_9PLEO</name>
<evidence type="ECO:0000313" key="3">
    <source>
        <dbReference type="EMBL" id="KAF2801158.1"/>
    </source>
</evidence>
<dbReference type="OrthoDB" id="3364132at2759"/>
<evidence type="ECO:0000256" key="1">
    <source>
        <dbReference type="SAM" id="MobiDB-lite"/>
    </source>
</evidence>
<dbReference type="PANTHER" id="PTHR36223:SF1">
    <property type="entry name" value="TRANSCRIPTION ELONGATION FACTOR EAF N-TERMINAL DOMAIN-CONTAINING PROTEIN"/>
    <property type="match status" value="1"/>
</dbReference>
<proteinExistence type="predicted"/>
<dbReference type="EMBL" id="MU001738">
    <property type="protein sequence ID" value="KAF2801158.1"/>
    <property type="molecule type" value="Genomic_DNA"/>
</dbReference>
<feature type="region of interest" description="Disordered" evidence="1">
    <location>
        <begin position="264"/>
        <end position="323"/>
    </location>
</feature>
<feature type="domain" description="DUF7918" evidence="2">
    <location>
        <begin position="9"/>
        <end position="233"/>
    </location>
</feature>
<organism evidence="3 4">
    <name type="scientific">Melanomma pulvis-pyrius CBS 109.77</name>
    <dbReference type="NCBI Taxonomy" id="1314802"/>
    <lineage>
        <taxon>Eukaryota</taxon>
        <taxon>Fungi</taxon>
        <taxon>Dikarya</taxon>
        <taxon>Ascomycota</taxon>
        <taxon>Pezizomycotina</taxon>
        <taxon>Dothideomycetes</taxon>
        <taxon>Pleosporomycetidae</taxon>
        <taxon>Pleosporales</taxon>
        <taxon>Melanommataceae</taxon>
        <taxon>Melanomma</taxon>
    </lineage>
</organism>
<evidence type="ECO:0000313" key="4">
    <source>
        <dbReference type="Proteomes" id="UP000799757"/>
    </source>
</evidence>
<accession>A0A6A6XY11</accession>
<dbReference type="Pfam" id="PF25534">
    <property type="entry name" value="DUF7918"/>
    <property type="match status" value="1"/>
</dbReference>
<dbReference type="AlphaFoldDB" id="A0A6A6XY11"/>
<gene>
    <name evidence="3" type="ORF">K505DRAFT_412439</name>
</gene>
<dbReference type="PANTHER" id="PTHR36223">
    <property type="entry name" value="BETA-LACTAMASE-TYPE TRANSPEPTIDASE FOLD DOMAIN CONTAINING PROTEIN"/>
    <property type="match status" value="1"/>
</dbReference>
<dbReference type="InterPro" id="IPR057678">
    <property type="entry name" value="DUF7918"/>
</dbReference>
<protein>
    <recommendedName>
        <fullName evidence="2">DUF7918 domain-containing protein</fullName>
    </recommendedName>
</protein>
<keyword evidence="4" id="KW-1185">Reference proteome</keyword>
<reference evidence="3" key="1">
    <citation type="journal article" date="2020" name="Stud. Mycol.">
        <title>101 Dothideomycetes genomes: a test case for predicting lifestyles and emergence of pathogens.</title>
        <authorList>
            <person name="Haridas S."/>
            <person name="Albert R."/>
            <person name="Binder M."/>
            <person name="Bloem J."/>
            <person name="Labutti K."/>
            <person name="Salamov A."/>
            <person name="Andreopoulos B."/>
            <person name="Baker S."/>
            <person name="Barry K."/>
            <person name="Bills G."/>
            <person name="Bluhm B."/>
            <person name="Cannon C."/>
            <person name="Castanera R."/>
            <person name="Culley D."/>
            <person name="Daum C."/>
            <person name="Ezra D."/>
            <person name="Gonzalez J."/>
            <person name="Henrissat B."/>
            <person name="Kuo A."/>
            <person name="Liang C."/>
            <person name="Lipzen A."/>
            <person name="Lutzoni F."/>
            <person name="Magnuson J."/>
            <person name="Mondo S."/>
            <person name="Nolan M."/>
            <person name="Ohm R."/>
            <person name="Pangilinan J."/>
            <person name="Park H.-J."/>
            <person name="Ramirez L."/>
            <person name="Alfaro M."/>
            <person name="Sun H."/>
            <person name="Tritt A."/>
            <person name="Yoshinaga Y."/>
            <person name="Zwiers L.-H."/>
            <person name="Turgeon B."/>
            <person name="Goodwin S."/>
            <person name="Spatafora J."/>
            <person name="Crous P."/>
            <person name="Grigoriev I."/>
        </authorList>
    </citation>
    <scope>NUCLEOTIDE SEQUENCE</scope>
    <source>
        <strain evidence="3">CBS 109.77</strain>
    </source>
</reference>
<sequence>MAVLDDIPGLAVAVIVKNFPVQEFNHDEEGEETSSNAITKYIEATSGEEFGVQMSFTRGFSAQHSVRVDVGLDGKWAESYVYDQIAIDHPRHGVVYSIKSAREVEKGQYFERSFSFSEVNTDDSDVHRVGGELKKTLNYIGNIKVTCCWVDKTGRSHLARSMISDIGNIGTIPEKALKGSSVSHQASLKERKPTDIMEMVEASYPYGKIPFATYIFKYRSKKALKSLLIIPRTPSPVPLEERDVDDLSLEEMRELLQRQREREAATSVIKQEGVKRERSSCSETENRVGNNNYDDEVTFVESKRRKLPPSTINEDGLETFDLT</sequence>
<feature type="compositionally biased region" description="Basic and acidic residues" evidence="1">
    <location>
        <begin position="272"/>
        <end position="286"/>
    </location>
</feature>
<dbReference type="Proteomes" id="UP000799757">
    <property type="component" value="Unassembled WGS sequence"/>
</dbReference>
<evidence type="ECO:0000259" key="2">
    <source>
        <dbReference type="Pfam" id="PF25534"/>
    </source>
</evidence>